<feature type="compositionally biased region" description="Pro residues" evidence="1">
    <location>
        <begin position="295"/>
        <end position="305"/>
    </location>
</feature>
<feature type="region of interest" description="Disordered" evidence="1">
    <location>
        <begin position="239"/>
        <end position="341"/>
    </location>
</feature>
<keyword evidence="2" id="KW-1185">Reference proteome</keyword>
<gene>
    <name evidence="3" type="primary">LOC139078741</name>
</gene>
<sequence length="381" mass="39136">MQPSPRRRAPRWMHPSPACSGGATPAASRLPHLPGRCGHPLSSLEPGSPQRHIPGDSRSVTRPTRRAAARGSWGGKGATEGGAAARSRSPRRDTKRPARLVPPVPTRPAGLEAPPACDPTPPRSQVSPASAFLVVLGAARANLAAPRPREPKQAAGPGRSRGAARDHSPGRPGATVPPARCRRPIVGASAGDERGGGWSAGEASAGRRLRESAPASLGRLSRSGSGAAPRLLAAFRAEGGRQAANGDPAGGLAARPTHLRAARPAGAAGSARARCSSPRGARGSPARSTARTPAHPTPHPAPTPGAEPARRAPCGRPTREAATLPASAGFRRSASPSSCKCVLSAQRVPRTMLRTGKSETKIGFKKRLPSWNLHSGGEDRQ</sequence>
<feature type="region of interest" description="Disordered" evidence="1">
    <location>
        <begin position="141"/>
        <end position="227"/>
    </location>
</feature>
<evidence type="ECO:0000256" key="1">
    <source>
        <dbReference type="SAM" id="MobiDB-lite"/>
    </source>
</evidence>
<evidence type="ECO:0000313" key="3">
    <source>
        <dbReference type="RefSeq" id="XP_070446816.1"/>
    </source>
</evidence>
<dbReference type="RefSeq" id="XP_070446816.1">
    <property type="nucleotide sequence ID" value="XM_070590715.1"/>
</dbReference>
<name>A0ABM4M297_EQUPR</name>
<evidence type="ECO:0000313" key="2">
    <source>
        <dbReference type="Proteomes" id="UP001652662"/>
    </source>
</evidence>
<accession>A0ABM4M297</accession>
<proteinExistence type="predicted"/>
<feature type="compositionally biased region" description="Low complexity" evidence="1">
    <location>
        <begin position="262"/>
        <end position="294"/>
    </location>
</feature>
<feature type="compositionally biased region" description="Low complexity" evidence="1">
    <location>
        <begin position="214"/>
        <end position="227"/>
    </location>
</feature>
<organism evidence="2 3">
    <name type="scientific">Equus przewalskii</name>
    <name type="common">Przewalski's horse</name>
    <name type="synonym">Equus caballus przewalskii</name>
    <dbReference type="NCBI Taxonomy" id="9798"/>
    <lineage>
        <taxon>Eukaryota</taxon>
        <taxon>Metazoa</taxon>
        <taxon>Chordata</taxon>
        <taxon>Craniata</taxon>
        <taxon>Vertebrata</taxon>
        <taxon>Euteleostomi</taxon>
        <taxon>Mammalia</taxon>
        <taxon>Eutheria</taxon>
        <taxon>Laurasiatheria</taxon>
        <taxon>Perissodactyla</taxon>
        <taxon>Equidae</taxon>
        <taxon>Equus</taxon>
    </lineage>
</organism>
<feature type="region of interest" description="Disordered" evidence="1">
    <location>
        <begin position="1"/>
        <end position="128"/>
    </location>
</feature>
<dbReference type="GeneID" id="139078741"/>
<dbReference type="Proteomes" id="UP001652662">
    <property type="component" value="Chromosome 22"/>
</dbReference>
<feature type="compositionally biased region" description="Basic residues" evidence="1">
    <location>
        <begin position="1"/>
        <end position="11"/>
    </location>
</feature>
<reference evidence="3" key="1">
    <citation type="submission" date="2025-08" db="UniProtKB">
        <authorList>
            <consortium name="RefSeq"/>
        </authorList>
    </citation>
    <scope>IDENTIFICATION</scope>
    <source>
        <tissue evidence="3">Blood</tissue>
    </source>
</reference>
<protein>
    <submittedName>
        <fullName evidence="3">Nascent polypeptide-associated complex subunit alpha, muscle-specific form-like</fullName>
    </submittedName>
</protein>